<dbReference type="InterPro" id="IPR016181">
    <property type="entry name" value="Acyl_CoA_acyltransferase"/>
</dbReference>
<evidence type="ECO:0000259" key="1">
    <source>
        <dbReference type="PROSITE" id="PS51186"/>
    </source>
</evidence>
<feature type="domain" description="N-acetyltransferase" evidence="1">
    <location>
        <begin position="11"/>
        <end position="162"/>
    </location>
</feature>
<reference evidence="2 3" key="1">
    <citation type="submission" date="2018-06" db="EMBL/GenBank/DDBJ databases">
        <authorList>
            <consortium name="Pathogen Informatics"/>
            <person name="Doyle S."/>
        </authorList>
    </citation>
    <scope>NUCLEOTIDE SEQUENCE [LARGE SCALE GENOMIC DNA]</scope>
    <source>
        <strain evidence="2 3">NCTC12112</strain>
    </source>
</reference>
<dbReference type="RefSeq" id="WP_005977485.1">
    <property type="nucleotide sequence ID" value="NZ_CABKNW010000002.1"/>
</dbReference>
<dbReference type="KEGG" id="ful:C4N20_13970"/>
<proteinExistence type="predicted"/>
<dbReference type="InterPro" id="IPR051531">
    <property type="entry name" value="N-acetyltransferase"/>
</dbReference>
<accession>A0AAX2JBX9</accession>
<dbReference type="EMBL" id="LS483487">
    <property type="protein sequence ID" value="SQJ02419.1"/>
    <property type="molecule type" value="Genomic_DNA"/>
</dbReference>
<organism evidence="2 3">
    <name type="scientific">Fusobacterium ulcerans</name>
    <dbReference type="NCBI Taxonomy" id="861"/>
    <lineage>
        <taxon>Bacteria</taxon>
        <taxon>Fusobacteriati</taxon>
        <taxon>Fusobacteriota</taxon>
        <taxon>Fusobacteriia</taxon>
        <taxon>Fusobacteriales</taxon>
        <taxon>Fusobacteriaceae</taxon>
        <taxon>Fusobacterium</taxon>
    </lineage>
</organism>
<dbReference type="Pfam" id="PF13302">
    <property type="entry name" value="Acetyltransf_3"/>
    <property type="match status" value="1"/>
</dbReference>
<dbReference type="Gene3D" id="3.40.630.30">
    <property type="match status" value="1"/>
</dbReference>
<dbReference type="PROSITE" id="PS51186">
    <property type="entry name" value="GNAT"/>
    <property type="match status" value="1"/>
</dbReference>
<evidence type="ECO:0000313" key="3">
    <source>
        <dbReference type="Proteomes" id="UP000249008"/>
    </source>
</evidence>
<name>A0AAX2JBX9_9FUSO</name>
<dbReference type="SUPFAM" id="SSF55729">
    <property type="entry name" value="Acyl-CoA N-acyltransferases (Nat)"/>
    <property type="match status" value="1"/>
</dbReference>
<protein>
    <recommendedName>
        <fullName evidence="1">N-acetyltransferase domain-containing protein</fullName>
    </recommendedName>
</protein>
<sequence>MNILKLETDRFILRNFEKKDIEALYFLLKDTEVNTFLPWFPVKTLEEAKIFFEKRLKNQKYSMAICLQDNDYPIGYVKAEIDDSYDFGYALRKEFWHKGIVTEASKALVELLKKDGIPYITATHDKNNPRSGNIMQQLGMKYCYSFKEQWQPKNILVTFRMYQLNFDGQENRVYKKYWNLYDEHFIETEI</sequence>
<dbReference type="PANTHER" id="PTHR43792">
    <property type="entry name" value="GNAT FAMILY, PUTATIVE (AFU_ORTHOLOGUE AFUA_3G00765)-RELATED-RELATED"/>
    <property type="match status" value="1"/>
</dbReference>
<dbReference type="PANTHER" id="PTHR43792:SF1">
    <property type="entry name" value="N-ACETYLTRANSFERASE DOMAIN-CONTAINING PROTEIN"/>
    <property type="match status" value="1"/>
</dbReference>
<dbReference type="Proteomes" id="UP000249008">
    <property type="component" value="Chromosome 1"/>
</dbReference>
<evidence type="ECO:0000313" key="2">
    <source>
        <dbReference type="EMBL" id="SQJ02419.1"/>
    </source>
</evidence>
<dbReference type="AlphaFoldDB" id="A0AAX2JBX9"/>
<dbReference type="GO" id="GO:0016747">
    <property type="term" value="F:acyltransferase activity, transferring groups other than amino-acyl groups"/>
    <property type="evidence" value="ECO:0007669"/>
    <property type="project" value="InterPro"/>
</dbReference>
<dbReference type="GeneID" id="78455929"/>
<dbReference type="InterPro" id="IPR000182">
    <property type="entry name" value="GNAT_dom"/>
</dbReference>
<gene>
    <name evidence="2" type="ORF">NCTC12112_01364</name>
</gene>